<dbReference type="InterPro" id="IPR008889">
    <property type="entry name" value="VQ"/>
</dbReference>
<evidence type="ECO:0000313" key="2">
    <source>
        <dbReference type="EMBL" id="KAK8942542.1"/>
    </source>
</evidence>
<accession>A0AAP0G7C1</accession>
<protein>
    <recommendedName>
        <fullName evidence="1">VQ domain-containing protein</fullName>
    </recommendedName>
</protein>
<keyword evidence="3" id="KW-1185">Reference proteome</keyword>
<evidence type="ECO:0000259" key="1">
    <source>
        <dbReference type="Pfam" id="PF05678"/>
    </source>
</evidence>
<feature type="domain" description="VQ" evidence="1">
    <location>
        <begin position="43"/>
        <end position="65"/>
    </location>
</feature>
<dbReference type="AlphaFoldDB" id="A0AAP0G7C1"/>
<organism evidence="2 3">
    <name type="scientific">Platanthera zijinensis</name>
    <dbReference type="NCBI Taxonomy" id="2320716"/>
    <lineage>
        <taxon>Eukaryota</taxon>
        <taxon>Viridiplantae</taxon>
        <taxon>Streptophyta</taxon>
        <taxon>Embryophyta</taxon>
        <taxon>Tracheophyta</taxon>
        <taxon>Spermatophyta</taxon>
        <taxon>Magnoliopsida</taxon>
        <taxon>Liliopsida</taxon>
        <taxon>Asparagales</taxon>
        <taxon>Orchidaceae</taxon>
        <taxon>Orchidoideae</taxon>
        <taxon>Orchideae</taxon>
        <taxon>Orchidinae</taxon>
        <taxon>Platanthera</taxon>
    </lineage>
</organism>
<dbReference type="Pfam" id="PF05678">
    <property type="entry name" value="VQ"/>
    <property type="match status" value="1"/>
</dbReference>
<proteinExistence type="predicted"/>
<sequence>MPPSFSKAPATSSHANLRVAREILKPSGADRRPPVIVQIEPARIIHAQPQEFRRLVQLLTGKQSPTAAADDSPSALPCSHLLIDINVAYEGDDEEQESRYCE</sequence>
<dbReference type="Proteomes" id="UP001418222">
    <property type="component" value="Unassembled WGS sequence"/>
</dbReference>
<comment type="caution">
    <text evidence="2">The sequence shown here is derived from an EMBL/GenBank/DDBJ whole genome shotgun (WGS) entry which is preliminary data.</text>
</comment>
<evidence type="ECO:0000313" key="3">
    <source>
        <dbReference type="Proteomes" id="UP001418222"/>
    </source>
</evidence>
<reference evidence="2 3" key="1">
    <citation type="journal article" date="2022" name="Nat. Plants">
        <title>Genomes of leafy and leafless Platanthera orchids illuminate the evolution of mycoheterotrophy.</title>
        <authorList>
            <person name="Li M.H."/>
            <person name="Liu K.W."/>
            <person name="Li Z."/>
            <person name="Lu H.C."/>
            <person name="Ye Q.L."/>
            <person name="Zhang D."/>
            <person name="Wang J.Y."/>
            <person name="Li Y.F."/>
            <person name="Zhong Z.M."/>
            <person name="Liu X."/>
            <person name="Yu X."/>
            <person name="Liu D.K."/>
            <person name="Tu X.D."/>
            <person name="Liu B."/>
            <person name="Hao Y."/>
            <person name="Liao X.Y."/>
            <person name="Jiang Y.T."/>
            <person name="Sun W.H."/>
            <person name="Chen J."/>
            <person name="Chen Y.Q."/>
            <person name="Ai Y."/>
            <person name="Zhai J.W."/>
            <person name="Wu S.S."/>
            <person name="Zhou Z."/>
            <person name="Hsiao Y.Y."/>
            <person name="Wu W.L."/>
            <person name="Chen Y.Y."/>
            <person name="Lin Y.F."/>
            <person name="Hsu J.L."/>
            <person name="Li C.Y."/>
            <person name="Wang Z.W."/>
            <person name="Zhao X."/>
            <person name="Zhong W.Y."/>
            <person name="Ma X.K."/>
            <person name="Ma L."/>
            <person name="Huang J."/>
            <person name="Chen G.Z."/>
            <person name="Huang M.Z."/>
            <person name="Huang L."/>
            <person name="Peng D.H."/>
            <person name="Luo Y.B."/>
            <person name="Zou S.Q."/>
            <person name="Chen S.P."/>
            <person name="Lan S."/>
            <person name="Tsai W.C."/>
            <person name="Van de Peer Y."/>
            <person name="Liu Z.J."/>
        </authorList>
    </citation>
    <scope>NUCLEOTIDE SEQUENCE [LARGE SCALE GENOMIC DNA]</scope>
    <source>
        <strain evidence="2">Lor287</strain>
    </source>
</reference>
<gene>
    <name evidence="2" type="ORF">KSP39_PZI009061</name>
</gene>
<dbReference type="EMBL" id="JBBWWQ010000007">
    <property type="protein sequence ID" value="KAK8942542.1"/>
    <property type="molecule type" value="Genomic_DNA"/>
</dbReference>
<name>A0AAP0G7C1_9ASPA</name>